<reference evidence="1 2" key="1">
    <citation type="journal article" date="2008" name="PLoS ONE">
        <title>Genome sequence of the saprophyte Leptospira biflexa provides insights into the evolution of Leptospira and the pathogenesis of leptospirosis.</title>
        <authorList>
            <person name="Picardeau M."/>
            <person name="Bulach D.M."/>
            <person name="Bouchier C."/>
            <person name="Zuerner R.L."/>
            <person name="Zidane N."/>
            <person name="Wilson P.J."/>
            <person name="Creno S."/>
            <person name="Kuczek E.S."/>
            <person name="Bommezzadri S."/>
            <person name="Davis J.C."/>
            <person name="McGrath A."/>
            <person name="Johnson M.J."/>
            <person name="Boursaux-Eude C."/>
            <person name="Seemann T."/>
            <person name="Rouy Z."/>
            <person name="Coppel R.L."/>
            <person name="Rood J.I."/>
            <person name="Lajus A."/>
            <person name="Davies J.K."/>
            <person name="Medigue C."/>
            <person name="Adler B."/>
        </authorList>
    </citation>
    <scope>NUCLEOTIDE SEQUENCE [LARGE SCALE GENOMIC DNA]</scope>
    <source>
        <strain evidence="2">Patoc 1 / ATCC 23582 / Paris</strain>
    </source>
</reference>
<gene>
    <name evidence="1" type="ordered locus">LEPBI_I1174</name>
</gene>
<evidence type="ECO:0000313" key="2">
    <source>
        <dbReference type="Proteomes" id="UP000001847"/>
    </source>
</evidence>
<keyword evidence="2" id="KW-1185">Reference proteome</keyword>
<organism evidence="1 2">
    <name type="scientific">Leptospira biflexa serovar Patoc (strain Patoc 1 / ATCC 23582 / Paris)</name>
    <dbReference type="NCBI Taxonomy" id="456481"/>
    <lineage>
        <taxon>Bacteria</taxon>
        <taxon>Pseudomonadati</taxon>
        <taxon>Spirochaetota</taxon>
        <taxon>Spirochaetia</taxon>
        <taxon>Leptospirales</taxon>
        <taxon>Leptospiraceae</taxon>
        <taxon>Leptospira</taxon>
    </lineage>
</organism>
<name>B0SNK9_LEPBP</name>
<dbReference type="Proteomes" id="UP000001847">
    <property type="component" value="Chromosome I"/>
</dbReference>
<sequence>MKFYHFALFFIISMGLWADQNLDQSVDEILSHTRLSRIPLVIAELEARSVQKMESGELLAARDDLKKAILLKQSIGMKESEGNAQLLFQMAKLEQKLGHRCEALHYSSLANQIVRRVGVRSDVIAKSTKSEQRTGTWETCEEVSWLQDPGNR</sequence>
<dbReference type="STRING" id="456481.LEPBI_I1174"/>
<dbReference type="NCBIfam" id="NF047444">
    <property type="entry name" value="Sig54regLepto"/>
    <property type="match status" value="1"/>
</dbReference>
<dbReference type="AlphaFoldDB" id="B0SNK9"/>
<protein>
    <submittedName>
        <fullName evidence="1">Uncharacterized protein</fullName>
    </submittedName>
</protein>
<dbReference type="RefSeq" id="WP_012388171.1">
    <property type="nucleotide sequence ID" value="NC_010602.1"/>
</dbReference>
<proteinExistence type="predicted"/>
<dbReference type="HOGENOM" id="CLU_1720065_0_0_12"/>
<dbReference type="EMBL" id="CP000786">
    <property type="protein sequence ID" value="ABZ97290.1"/>
    <property type="molecule type" value="Genomic_DNA"/>
</dbReference>
<accession>B0SNK9</accession>
<dbReference type="OrthoDB" id="340067at2"/>
<evidence type="ECO:0000313" key="1">
    <source>
        <dbReference type="EMBL" id="ABZ97290.1"/>
    </source>
</evidence>
<dbReference type="BioCyc" id="LBIF456481:LEPBI_RS05755-MONOMER"/>
<dbReference type="KEGG" id="lbi:LEPBI_I1174"/>